<comment type="caution">
    <text evidence="1">The sequence shown here is derived from an EMBL/GenBank/DDBJ whole genome shotgun (WGS) entry which is preliminary data.</text>
</comment>
<protein>
    <submittedName>
        <fullName evidence="1">Uncharacterized protein</fullName>
    </submittedName>
</protein>
<proteinExistence type="predicted"/>
<dbReference type="EMBL" id="QWEC01000001">
    <property type="protein sequence ID" value="RII99123.1"/>
    <property type="molecule type" value="Genomic_DNA"/>
</dbReference>
<name>A0A399NY91_9MICO</name>
<organism evidence="1 2">
    <name type="scientific">Clavibacter michiganensis</name>
    <dbReference type="NCBI Taxonomy" id="28447"/>
    <lineage>
        <taxon>Bacteria</taxon>
        <taxon>Bacillati</taxon>
        <taxon>Actinomycetota</taxon>
        <taxon>Actinomycetes</taxon>
        <taxon>Micrococcales</taxon>
        <taxon>Microbacteriaceae</taxon>
        <taxon>Clavibacter</taxon>
    </lineage>
</organism>
<dbReference type="AlphaFoldDB" id="A0A399NY91"/>
<evidence type="ECO:0000313" key="2">
    <source>
        <dbReference type="Proteomes" id="UP000266298"/>
    </source>
</evidence>
<reference evidence="1 2" key="1">
    <citation type="submission" date="2018-08" db="EMBL/GenBank/DDBJ databases">
        <title>Genome Sequence of Clavibacter michiganensis Subspecies type strains, and the Atypical Peach-Colored Strains Isolated from Tomato.</title>
        <authorList>
            <person name="Osdaghi E."/>
            <person name="Portier P."/>
            <person name="Briand M."/>
            <person name="Jacques M.-A."/>
        </authorList>
    </citation>
    <scope>NUCLEOTIDE SEQUENCE [LARGE SCALE GENOMIC DNA]</scope>
    <source>
        <strain evidence="1 2">CFBP 7493</strain>
    </source>
</reference>
<dbReference type="RefSeq" id="WP_043588156.1">
    <property type="nucleotide sequence ID" value="NZ_QWEC01000001.1"/>
</dbReference>
<sequence length="232" mass="25827">MSDAYEYPVALSRLGDGDSRDAQTTRALAWIAAQGRAPLVIVTPRRDVPAGWLKRAVTTPGTTHLTWRGLSVGTLAGRRVVHAWPDRQHLNDLWDADAAALVVIEWGEPSTADWVIEASPDLLQPNQTVLSGSTPTVEPVDLPDDVDAILQSVAGWSAGYSSGLKWNEEDKLKADMMNRPTRWQGVTVEQLRARCRELGMKPNDIDAIAGFMQRRKDGRRFNVRSTYRGFHW</sequence>
<dbReference type="Proteomes" id="UP000266298">
    <property type="component" value="Unassembled WGS sequence"/>
</dbReference>
<accession>A0A399NY91</accession>
<gene>
    <name evidence="1" type="ORF">DZF96_00240</name>
</gene>
<evidence type="ECO:0000313" key="1">
    <source>
        <dbReference type="EMBL" id="RII99123.1"/>
    </source>
</evidence>